<proteinExistence type="predicted"/>
<keyword evidence="1" id="KW-0732">Signal</keyword>
<name>A0A7Y3VZD1_9FLAO</name>
<dbReference type="Pfam" id="PF07494">
    <property type="entry name" value="Reg_prop"/>
    <property type="match status" value="1"/>
</dbReference>
<sequence>MNKITVASVIFFIALNSTAQNLFPTKVENCKTDKFCLDCGDEKASYKVDKFEKMIETINHELNLKGVKGSLKVQVLVDSRGNGCVLSHTDKTNNLISQKIVEELNNFNNWIPAKTAKKKEEKVSITLLFSVKDDVLSGKIERVDMAEFKASFDKPTSPEIFNKTYVYKNESLSKYKFTIWNTKNSALSDNGLDHFTLDQNGTLWLLVDNNVQTFNGKEFKTLELNELNPGVKEDYFAIACDNKNSIWFDGLKSIYSYNTQWNKYDVKNIGIDGAWDIVNNDKTDELFFCSEKGLTILSKGKWQTINKGTLPELPSNRVYYSKRDKSGRIWIGTFDGTVMIDNDGKATSYEKTETILKGKCITAMDEDENGNLYFTLFEFNRKNKQSVNNDEGIAIMTKDGNFRQYTTENSGMPFNHTTCILYDKNEKCLWISTDRAGLIRYDLNGTWENYHNENSEIPTSYISKMVFDKNGNLFLATRQGLVKIEKK</sequence>
<accession>A0A7Y3VZD1</accession>
<dbReference type="Proteomes" id="UP000536509">
    <property type="component" value="Unassembled WGS sequence"/>
</dbReference>
<keyword evidence="3" id="KW-1185">Reference proteome</keyword>
<organism evidence="2 3">
    <name type="scientific">Flavobacterium rivulicola</name>
    <dbReference type="NCBI Taxonomy" id="2732161"/>
    <lineage>
        <taxon>Bacteria</taxon>
        <taxon>Pseudomonadati</taxon>
        <taxon>Bacteroidota</taxon>
        <taxon>Flavobacteriia</taxon>
        <taxon>Flavobacteriales</taxon>
        <taxon>Flavobacteriaceae</taxon>
        <taxon>Flavobacterium</taxon>
    </lineage>
</organism>
<dbReference type="InterPro" id="IPR011110">
    <property type="entry name" value="Reg_prop"/>
</dbReference>
<dbReference type="AlphaFoldDB" id="A0A7Y3VZD1"/>
<dbReference type="EMBL" id="JABEVX010000004">
    <property type="protein sequence ID" value="NNT72361.1"/>
    <property type="molecule type" value="Genomic_DNA"/>
</dbReference>
<dbReference type="InterPro" id="IPR015943">
    <property type="entry name" value="WD40/YVTN_repeat-like_dom_sf"/>
</dbReference>
<protein>
    <submittedName>
        <fullName evidence="2">Uncharacterized protein</fullName>
    </submittedName>
</protein>
<dbReference type="SUPFAM" id="SSF101898">
    <property type="entry name" value="NHL repeat"/>
    <property type="match status" value="1"/>
</dbReference>
<reference evidence="2 3" key="1">
    <citation type="submission" date="2020-05" db="EMBL/GenBank/DDBJ databases">
        <title>Draft genome of Flavobacterium sp. IMCC34852.</title>
        <authorList>
            <person name="Song J."/>
            <person name="Cho J.-C."/>
        </authorList>
    </citation>
    <scope>NUCLEOTIDE SEQUENCE [LARGE SCALE GENOMIC DNA]</scope>
    <source>
        <strain evidence="2 3">IMCC34852</strain>
    </source>
</reference>
<evidence type="ECO:0000313" key="3">
    <source>
        <dbReference type="Proteomes" id="UP000536509"/>
    </source>
</evidence>
<feature type="chain" id="PRO_5030938005" evidence="1">
    <location>
        <begin position="20"/>
        <end position="487"/>
    </location>
</feature>
<comment type="caution">
    <text evidence="2">The sequence shown here is derived from an EMBL/GenBank/DDBJ whole genome shotgun (WGS) entry which is preliminary data.</text>
</comment>
<dbReference type="RefSeq" id="WP_171222537.1">
    <property type="nucleotide sequence ID" value="NZ_CP121446.1"/>
</dbReference>
<gene>
    <name evidence="2" type="ORF">HKT18_09060</name>
</gene>
<evidence type="ECO:0000256" key="1">
    <source>
        <dbReference type="SAM" id="SignalP"/>
    </source>
</evidence>
<feature type="signal peptide" evidence="1">
    <location>
        <begin position="1"/>
        <end position="19"/>
    </location>
</feature>
<dbReference type="SUPFAM" id="SSF63829">
    <property type="entry name" value="Calcium-dependent phosphotriesterase"/>
    <property type="match status" value="1"/>
</dbReference>
<dbReference type="Gene3D" id="2.130.10.10">
    <property type="entry name" value="YVTN repeat-like/Quinoprotein amine dehydrogenase"/>
    <property type="match status" value="2"/>
</dbReference>
<evidence type="ECO:0000313" key="2">
    <source>
        <dbReference type="EMBL" id="NNT72361.1"/>
    </source>
</evidence>